<feature type="compositionally biased region" description="Polar residues" evidence="3">
    <location>
        <begin position="52"/>
        <end position="75"/>
    </location>
</feature>
<evidence type="ECO:0000256" key="1">
    <source>
        <dbReference type="ARBA" id="ARBA00022723"/>
    </source>
</evidence>
<dbReference type="GO" id="GO:0009055">
    <property type="term" value="F:electron transfer activity"/>
    <property type="evidence" value="ECO:0007669"/>
    <property type="project" value="InterPro"/>
</dbReference>
<feature type="region of interest" description="Disordered" evidence="3">
    <location>
        <begin position="49"/>
        <end position="75"/>
    </location>
</feature>
<accession>A0A0G0JI10</accession>
<feature type="transmembrane region" description="Helical" evidence="4">
    <location>
        <begin position="17"/>
        <end position="39"/>
    </location>
</feature>
<comment type="caution">
    <text evidence="6">The sequence shown here is derived from an EMBL/GenBank/DDBJ whole genome shotgun (WGS) entry which is preliminary data.</text>
</comment>
<protein>
    <recommendedName>
        <fullName evidence="5">Blue (type 1) copper domain-containing protein</fullName>
    </recommendedName>
</protein>
<dbReference type="InterPro" id="IPR000923">
    <property type="entry name" value="BlueCu_1"/>
</dbReference>
<evidence type="ECO:0000313" key="7">
    <source>
        <dbReference type="Proteomes" id="UP000034591"/>
    </source>
</evidence>
<dbReference type="STRING" id="1618545.US53_C0053G0005"/>
<organism evidence="6 7">
    <name type="scientific">Candidatus Woesebacteria bacterium GW2011_GWA1_37_7</name>
    <dbReference type="NCBI Taxonomy" id="1618545"/>
    <lineage>
        <taxon>Bacteria</taxon>
        <taxon>Candidatus Woeseibacteriota</taxon>
    </lineage>
</organism>
<evidence type="ECO:0000313" key="6">
    <source>
        <dbReference type="EMBL" id="KKQ36409.1"/>
    </source>
</evidence>
<dbReference type="EMBL" id="LBTI01000053">
    <property type="protein sequence ID" value="KKQ36409.1"/>
    <property type="molecule type" value="Genomic_DNA"/>
</dbReference>
<reference evidence="6 7" key="1">
    <citation type="journal article" date="2015" name="Nature">
        <title>rRNA introns, odd ribosomes, and small enigmatic genomes across a large radiation of phyla.</title>
        <authorList>
            <person name="Brown C.T."/>
            <person name="Hug L.A."/>
            <person name="Thomas B.C."/>
            <person name="Sharon I."/>
            <person name="Castelle C.J."/>
            <person name="Singh A."/>
            <person name="Wilkins M.J."/>
            <person name="Williams K.H."/>
            <person name="Banfield J.F."/>
        </authorList>
    </citation>
    <scope>NUCLEOTIDE SEQUENCE [LARGE SCALE GENOMIC DNA]</scope>
</reference>
<dbReference type="InterPro" id="IPR052721">
    <property type="entry name" value="ET_Amicyanin"/>
</dbReference>
<dbReference type="GO" id="GO:0005507">
    <property type="term" value="F:copper ion binding"/>
    <property type="evidence" value="ECO:0007669"/>
    <property type="project" value="InterPro"/>
</dbReference>
<dbReference type="SUPFAM" id="SSF49503">
    <property type="entry name" value="Cupredoxins"/>
    <property type="match status" value="1"/>
</dbReference>
<keyword evidence="4" id="KW-0812">Transmembrane</keyword>
<sequence length="166" mass="18453">MEENQSDVKKAYRKMPIWQWILIYAVIGIVVYGLIYYFVLAKKGVEGPYPLTDQNTGKDQVQTQPGISEQEPSTDSELQTIVALTNVGFTPQTVTVQAGTKVTWTNNSGGNATVNSSVHPSHQDYPPLNLGEFEDGQTLFLVFETPGTYKYHDHLNPSWTGTVVVE</sequence>
<dbReference type="Pfam" id="PF00127">
    <property type="entry name" value="Copper-bind"/>
    <property type="match status" value="1"/>
</dbReference>
<feature type="domain" description="Blue (type 1) copper" evidence="5">
    <location>
        <begin position="84"/>
        <end position="152"/>
    </location>
</feature>
<keyword evidence="4" id="KW-1133">Transmembrane helix</keyword>
<dbReference type="Gene3D" id="2.60.40.420">
    <property type="entry name" value="Cupredoxins - blue copper proteins"/>
    <property type="match status" value="1"/>
</dbReference>
<keyword evidence="2" id="KW-0186">Copper</keyword>
<dbReference type="PANTHER" id="PTHR36507:SF1">
    <property type="entry name" value="BLL1555 PROTEIN"/>
    <property type="match status" value="1"/>
</dbReference>
<evidence type="ECO:0000256" key="2">
    <source>
        <dbReference type="ARBA" id="ARBA00023008"/>
    </source>
</evidence>
<evidence type="ECO:0000259" key="5">
    <source>
        <dbReference type="Pfam" id="PF00127"/>
    </source>
</evidence>
<dbReference type="AlphaFoldDB" id="A0A0G0JI10"/>
<name>A0A0G0JI10_9BACT</name>
<keyword evidence="4" id="KW-0472">Membrane</keyword>
<evidence type="ECO:0000256" key="4">
    <source>
        <dbReference type="SAM" id="Phobius"/>
    </source>
</evidence>
<dbReference type="PANTHER" id="PTHR36507">
    <property type="entry name" value="BLL1555 PROTEIN"/>
    <property type="match status" value="1"/>
</dbReference>
<evidence type="ECO:0000256" key="3">
    <source>
        <dbReference type="SAM" id="MobiDB-lite"/>
    </source>
</evidence>
<proteinExistence type="predicted"/>
<dbReference type="Proteomes" id="UP000034591">
    <property type="component" value="Unassembled WGS sequence"/>
</dbReference>
<keyword evidence="1" id="KW-0479">Metal-binding</keyword>
<dbReference type="InterPro" id="IPR008972">
    <property type="entry name" value="Cupredoxin"/>
</dbReference>
<gene>
    <name evidence="6" type="ORF">US53_C0053G0005</name>
</gene>